<dbReference type="Pfam" id="PF00487">
    <property type="entry name" value="FA_desaturase"/>
    <property type="match status" value="1"/>
</dbReference>
<proteinExistence type="evidence at transcript level"/>
<feature type="transmembrane region" description="Helical" evidence="1">
    <location>
        <begin position="113"/>
        <end position="134"/>
    </location>
</feature>
<evidence type="ECO:0000259" key="2">
    <source>
        <dbReference type="Pfam" id="PF00487"/>
    </source>
</evidence>
<feature type="transmembrane region" description="Helical" evidence="1">
    <location>
        <begin position="80"/>
        <end position="101"/>
    </location>
</feature>
<dbReference type="AlphaFoldDB" id="A0A809VLX4"/>
<dbReference type="PANTHER" id="PTHR32100">
    <property type="entry name" value="OMEGA-6 FATTY ACID DESATURASE, CHLOROPLASTIC"/>
    <property type="match status" value="1"/>
</dbReference>
<dbReference type="GO" id="GO:0016491">
    <property type="term" value="F:oxidoreductase activity"/>
    <property type="evidence" value="ECO:0007669"/>
    <property type="project" value="InterPro"/>
</dbReference>
<protein>
    <submittedName>
        <fullName evidence="3">Delta12 desaturase</fullName>
    </submittedName>
</protein>
<evidence type="ECO:0000313" key="3">
    <source>
        <dbReference type="EMBL" id="BCB67647.1"/>
    </source>
</evidence>
<keyword evidence="1" id="KW-1133">Transmembrane helix</keyword>
<dbReference type="CDD" id="cd03507">
    <property type="entry name" value="Delta12-FADS-like"/>
    <property type="match status" value="1"/>
</dbReference>
<evidence type="ECO:0000256" key="1">
    <source>
        <dbReference type="SAM" id="Phobius"/>
    </source>
</evidence>
<gene>
    <name evidence="3" type="primary">des-2</name>
</gene>
<sequence length="399" mass="45649">MCQSEVKHRGVGQSGEAPLAPQLEEKLPSVKELRDAVPKHCFERSALKSTFFLLRDAAFVAAFGYLAYNTLSMDLTLVNLFLWGVYAVCQGTIMTSLWVVGHECGHYAYSSSNFINDFVGFFTHSALLVPYFSWQRTHKVHHAKCNHLLDGESHVPDLKRKVHKLYTKVLDAVGEDAFVLLQIILHLGFGWLMYLFWHATGSRRSPVTKQRYSKKPNHFSPFASNELFPEHLRFKVFLSSAGIFGMLAILAYASTIYGLKTVALMYGGPYLIVNAWLVGYTWLQHSDASVPHFGEDEWSWLRGAVNTIDRPYPWIIDELHHHIGSTHVCHHIFHELPHYHAQEATKALIPVLKSHYKYDPAPIHKALWKTARDCHYVEELDGVQYPKSIIHERRTAKKL</sequence>
<feature type="transmembrane region" description="Helical" evidence="1">
    <location>
        <begin position="263"/>
        <end position="283"/>
    </location>
</feature>
<dbReference type="EMBL" id="LC530195">
    <property type="protein sequence ID" value="BCB67647.1"/>
    <property type="molecule type" value="mRNA"/>
</dbReference>
<keyword evidence="1" id="KW-0472">Membrane</keyword>
<reference evidence="3" key="1">
    <citation type="submission" date="2020-03" db="EMBL/GenBank/DDBJ databases">
        <title>A novel DHA synthesis system in thraustochytrids and its modification to produce EPA and n-3DPA.</title>
        <authorList>
            <person name="Ishibashi Y."/>
            <person name="Goda H."/>
            <person name="Hamaguchi R."/>
            <person name="Sakaguchi K."/>
            <person name="Sekiguchi T."/>
            <person name="Ishiwata Y."/>
            <person name="Okita Y."/>
            <person name="Mochinaga S."/>
            <person name="Ikeuchi S."/>
            <person name="Mizoguchi T."/>
            <person name="Mori K."/>
            <person name="Tashiro K."/>
            <person name="Okino N."/>
            <person name="Honda D."/>
            <person name="Hayashi M."/>
            <person name="Ito M."/>
        </authorList>
    </citation>
    <scope>NUCLEOTIDE SEQUENCE</scope>
    <source>
        <strain evidence="3">SEK358</strain>
    </source>
</reference>
<feature type="transmembrane region" description="Helical" evidence="1">
    <location>
        <begin position="177"/>
        <end position="197"/>
    </location>
</feature>
<dbReference type="InterPro" id="IPR005804">
    <property type="entry name" value="FA_desaturase_dom"/>
</dbReference>
<feature type="transmembrane region" description="Helical" evidence="1">
    <location>
        <begin position="52"/>
        <end position="68"/>
    </location>
</feature>
<organism evidence="3">
    <name type="scientific">Parietichytrium sp</name>
    <dbReference type="NCBI Taxonomy" id="1689869"/>
    <lineage>
        <taxon>Eukaryota</taxon>
        <taxon>Sar</taxon>
        <taxon>Stramenopiles</taxon>
        <taxon>Bigyra</taxon>
        <taxon>Labyrinthulomycetes</taxon>
        <taxon>Thraustochytrida</taxon>
        <taxon>Thraustochytriidae</taxon>
        <taxon>Parietichytrium</taxon>
    </lineage>
</organism>
<name>A0A809VLX4_9STRA</name>
<dbReference type="GO" id="GO:0006629">
    <property type="term" value="P:lipid metabolic process"/>
    <property type="evidence" value="ECO:0007669"/>
    <property type="project" value="InterPro"/>
</dbReference>
<keyword evidence="1" id="KW-0812">Transmembrane</keyword>
<feature type="transmembrane region" description="Helical" evidence="1">
    <location>
        <begin position="236"/>
        <end position="257"/>
    </location>
</feature>
<feature type="domain" description="Fatty acid desaturase" evidence="2">
    <location>
        <begin position="83"/>
        <end position="357"/>
    </location>
</feature>
<dbReference type="InterPro" id="IPR012171">
    <property type="entry name" value="Fatty_acid_desaturase"/>
</dbReference>
<accession>A0A809VLX4</accession>